<dbReference type="EMBL" id="JAXIVS010000010">
    <property type="protein sequence ID" value="MDY7230088.1"/>
    <property type="molecule type" value="Genomic_DNA"/>
</dbReference>
<keyword evidence="2" id="KW-1185">Reference proteome</keyword>
<dbReference type="InterPro" id="IPR003462">
    <property type="entry name" value="ODC_Mu_crystall"/>
</dbReference>
<sequence>MSTLLLSRSDVARNLQALTLLSDMREAFRADALARTVAPQRTRVPLHAEGTAMVMFPGSLPGVPAYSVKVHGRFPSSTPASPGVLQLHDLATGALLAVMDAGHLSAVRSGVVGALAADVLARVDATRVAFIGAGNQAVLQLKSLRLVRTLAQAFVYDVDFTRAATFATRMYQQLSLPVQPVHSVAEAVAEADIVVVSSVAGQPSLSAEWLRPGLHITALGAEESEKVELPAGLLRGATFVCDHRGLAASSGLVGGAGPAESSIHAELGEIISGLRTGRTASEQLTVFGMVGLPFQDLATAWHVYQAALGDDEVRRVDFDA</sequence>
<dbReference type="SUPFAM" id="SSF51735">
    <property type="entry name" value="NAD(P)-binding Rossmann-fold domains"/>
    <property type="match status" value="1"/>
</dbReference>
<protein>
    <submittedName>
        <fullName evidence="1">Ornithine cyclodeaminase family protein</fullName>
    </submittedName>
</protein>
<dbReference type="Gene3D" id="3.40.50.720">
    <property type="entry name" value="NAD(P)-binding Rossmann-like Domain"/>
    <property type="match status" value="1"/>
</dbReference>
<name>A0ABU5H9C3_9BACT</name>
<evidence type="ECO:0000313" key="2">
    <source>
        <dbReference type="Proteomes" id="UP001291309"/>
    </source>
</evidence>
<dbReference type="Proteomes" id="UP001291309">
    <property type="component" value="Unassembled WGS sequence"/>
</dbReference>
<dbReference type="PIRSF" id="PIRSF001439">
    <property type="entry name" value="CryM"/>
    <property type="match status" value="1"/>
</dbReference>
<dbReference type="RefSeq" id="WP_321548812.1">
    <property type="nucleotide sequence ID" value="NZ_JAXIVS010000010.1"/>
</dbReference>
<dbReference type="InterPro" id="IPR036291">
    <property type="entry name" value="NAD(P)-bd_dom_sf"/>
</dbReference>
<reference evidence="1 2" key="1">
    <citation type="submission" date="2023-12" db="EMBL/GenBank/DDBJ databases">
        <title>the genome sequence of Hyalangium sp. s54d21.</title>
        <authorList>
            <person name="Zhang X."/>
        </authorList>
    </citation>
    <scope>NUCLEOTIDE SEQUENCE [LARGE SCALE GENOMIC DNA]</scope>
    <source>
        <strain evidence="2">s54d21</strain>
    </source>
</reference>
<organism evidence="1 2">
    <name type="scientific">Hyalangium rubrum</name>
    <dbReference type="NCBI Taxonomy" id="3103134"/>
    <lineage>
        <taxon>Bacteria</taxon>
        <taxon>Pseudomonadati</taxon>
        <taxon>Myxococcota</taxon>
        <taxon>Myxococcia</taxon>
        <taxon>Myxococcales</taxon>
        <taxon>Cystobacterineae</taxon>
        <taxon>Archangiaceae</taxon>
        <taxon>Hyalangium</taxon>
    </lineage>
</organism>
<evidence type="ECO:0000313" key="1">
    <source>
        <dbReference type="EMBL" id="MDY7230088.1"/>
    </source>
</evidence>
<dbReference type="Pfam" id="PF02423">
    <property type="entry name" value="OCD_Mu_crystall"/>
    <property type="match status" value="1"/>
</dbReference>
<dbReference type="PANTHER" id="PTHR13812:SF19">
    <property type="entry name" value="KETIMINE REDUCTASE MU-CRYSTALLIN"/>
    <property type="match status" value="1"/>
</dbReference>
<dbReference type="Gene3D" id="3.30.1780.10">
    <property type="entry name" value="ornithine cyclodeaminase, domain 1"/>
    <property type="match status" value="1"/>
</dbReference>
<dbReference type="PANTHER" id="PTHR13812">
    <property type="entry name" value="KETIMINE REDUCTASE MU-CRYSTALLIN"/>
    <property type="match status" value="1"/>
</dbReference>
<dbReference type="InterPro" id="IPR023401">
    <property type="entry name" value="ODC_N"/>
</dbReference>
<gene>
    <name evidence="1" type="ORF">SYV04_27080</name>
</gene>
<comment type="caution">
    <text evidence="1">The sequence shown here is derived from an EMBL/GenBank/DDBJ whole genome shotgun (WGS) entry which is preliminary data.</text>
</comment>
<proteinExistence type="predicted"/>
<accession>A0ABU5H9C3</accession>